<keyword evidence="3" id="KW-0249">Electron transport</keyword>
<dbReference type="InterPro" id="IPR017900">
    <property type="entry name" value="4Fe4S_Fe_S_CS"/>
</dbReference>
<name>A0A1F5C8Q9_9BACT</name>
<dbReference type="SUPFAM" id="SSF54862">
    <property type="entry name" value="4Fe-4S ferredoxins"/>
    <property type="match status" value="1"/>
</dbReference>
<proteinExistence type="predicted"/>
<evidence type="ECO:0000256" key="2">
    <source>
        <dbReference type="ARBA" id="ARBA00022723"/>
    </source>
</evidence>
<dbReference type="GO" id="GO:0046872">
    <property type="term" value="F:metal ion binding"/>
    <property type="evidence" value="ECO:0007669"/>
    <property type="project" value="UniProtKB-KW"/>
</dbReference>
<dbReference type="PROSITE" id="PS51379">
    <property type="entry name" value="4FE4S_FER_2"/>
    <property type="match status" value="1"/>
</dbReference>
<dbReference type="Pfam" id="PF13459">
    <property type="entry name" value="Fer4_15"/>
    <property type="match status" value="1"/>
</dbReference>
<keyword evidence="4" id="KW-0408">Iron</keyword>
<dbReference type="InterPro" id="IPR051269">
    <property type="entry name" value="Fe-S_cluster_ET"/>
</dbReference>
<keyword evidence="1" id="KW-0813">Transport</keyword>
<evidence type="ECO:0000256" key="4">
    <source>
        <dbReference type="ARBA" id="ARBA00023004"/>
    </source>
</evidence>
<evidence type="ECO:0000256" key="1">
    <source>
        <dbReference type="ARBA" id="ARBA00022448"/>
    </source>
</evidence>
<reference evidence="7 8" key="1">
    <citation type="journal article" date="2016" name="Nat. Commun.">
        <title>Thousands of microbial genomes shed light on interconnected biogeochemical processes in an aquifer system.</title>
        <authorList>
            <person name="Anantharaman K."/>
            <person name="Brown C.T."/>
            <person name="Hug L.A."/>
            <person name="Sharon I."/>
            <person name="Castelle C.J."/>
            <person name="Probst A.J."/>
            <person name="Thomas B.C."/>
            <person name="Singh A."/>
            <person name="Wilkins M.J."/>
            <person name="Karaoz U."/>
            <person name="Brodie E.L."/>
            <person name="Williams K.H."/>
            <person name="Hubbard S.S."/>
            <person name="Banfield J.F."/>
        </authorList>
    </citation>
    <scope>NUCLEOTIDE SEQUENCE [LARGE SCALE GENOMIC DNA]</scope>
</reference>
<sequence>MAKYKILHFRDRCIGCGSCVAVCEKYWEMKEDGLSHLKGSKLQKGADETTYELELDDPECNIYAQDVCPVQIIKVKNNN</sequence>
<accession>A0A1F5C8Q9</accession>
<evidence type="ECO:0000256" key="5">
    <source>
        <dbReference type="ARBA" id="ARBA00023014"/>
    </source>
</evidence>
<dbReference type="AlphaFoldDB" id="A0A1F5C8Q9"/>
<evidence type="ECO:0000259" key="6">
    <source>
        <dbReference type="PROSITE" id="PS51379"/>
    </source>
</evidence>
<comment type="caution">
    <text evidence="7">The sequence shown here is derived from an EMBL/GenBank/DDBJ whole genome shotgun (WGS) entry which is preliminary data.</text>
</comment>
<dbReference type="Proteomes" id="UP000177947">
    <property type="component" value="Unassembled WGS sequence"/>
</dbReference>
<evidence type="ECO:0000313" key="7">
    <source>
        <dbReference type="EMBL" id="OGD39272.1"/>
    </source>
</evidence>
<keyword evidence="2" id="KW-0479">Metal-binding</keyword>
<feature type="domain" description="4Fe-4S ferredoxin-type" evidence="6">
    <location>
        <begin position="4"/>
        <end position="32"/>
    </location>
</feature>
<keyword evidence="5" id="KW-0411">Iron-sulfur</keyword>
<evidence type="ECO:0000256" key="3">
    <source>
        <dbReference type="ARBA" id="ARBA00022982"/>
    </source>
</evidence>
<organism evidence="7 8">
    <name type="scientific">Candidatus Azambacteria bacterium RIFCSPLOWO2_01_FULL_37_9</name>
    <dbReference type="NCBI Taxonomy" id="1797297"/>
    <lineage>
        <taxon>Bacteria</taxon>
        <taxon>Candidatus Azamiibacteriota</taxon>
    </lineage>
</organism>
<evidence type="ECO:0000313" key="8">
    <source>
        <dbReference type="Proteomes" id="UP000177947"/>
    </source>
</evidence>
<gene>
    <name evidence="7" type="ORF">A2907_00100</name>
</gene>
<dbReference type="PANTHER" id="PTHR36923">
    <property type="entry name" value="FERREDOXIN"/>
    <property type="match status" value="1"/>
</dbReference>
<protein>
    <recommendedName>
        <fullName evidence="6">4Fe-4S ferredoxin-type domain-containing protein</fullName>
    </recommendedName>
</protein>
<dbReference type="EMBL" id="MEYQ01000011">
    <property type="protein sequence ID" value="OGD39272.1"/>
    <property type="molecule type" value="Genomic_DNA"/>
</dbReference>
<dbReference type="PANTHER" id="PTHR36923:SF3">
    <property type="entry name" value="FERREDOXIN"/>
    <property type="match status" value="1"/>
</dbReference>
<dbReference type="GO" id="GO:0051536">
    <property type="term" value="F:iron-sulfur cluster binding"/>
    <property type="evidence" value="ECO:0007669"/>
    <property type="project" value="UniProtKB-KW"/>
</dbReference>
<dbReference type="InterPro" id="IPR017896">
    <property type="entry name" value="4Fe4S_Fe-S-bd"/>
</dbReference>
<dbReference type="PROSITE" id="PS00198">
    <property type="entry name" value="4FE4S_FER_1"/>
    <property type="match status" value="1"/>
</dbReference>
<dbReference type="Gene3D" id="3.30.70.20">
    <property type="match status" value="1"/>
</dbReference>